<gene>
    <name evidence="5" type="ORF">ENV79_00045</name>
</gene>
<sequence>MKTILNILIVILLAALLYVLIYPQYEENKVQQVRIACDSSIALVVYFVAQDTGFFQKEKIEPIFVFYQNPNEGLEKVFKNECDVGIFPWLAVFDYLKNKKETLMVFTSYEFQSGITVDAIIVNQKKLKLKEKITFPLLNKKKFGVPFGYLAIAQEILQKSGVDVKTVTFYEGSFGEIYDKFLKGELDAGLFIEPYRSLLIKDGYYVLFEGPLPKIYLPSYPGYALGFSKDFFNKKRRLCAKIKRLTDGAIAIVNKDAKYARKVYKKHFQFSAEDVRLPDIQKTGVMNKGAIISLFRKIYNEEPDTTTLFAKPYQLQL</sequence>
<accession>A0A7V5XYT4</accession>
<proteinExistence type="inferred from homology"/>
<keyword evidence="4" id="KW-0812">Transmembrane</keyword>
<dbReference type="AlphaFoldDB" id="A0A7V5XYT4"/>
<evidence type="ECO:0000256" key="3">
    <source>
        <dbReference type="ARBA" id="ARBA00022729"/>
    </source>
</evidence>
<dbReference type="EMBL" id="DTHS01000001">
    <property type="protein sequence ID" value="HHR48027.1"/>
    <property type="molecule type" value="Genomic_DNA"/>
</dbReference>
<comment type="subcellular location">
    <subcellularLocation>
        <location evidence="1">Periplasm</location>
    </subcellularLocation>
</comment>
<comment type="caution">
    <text evidence="5">The sequence shown here is derived from an EMBL/GenBank/DDBJ whole genome shotgun (WGS) entry which is preliminary data.</text>
</comment>
<keyword evidence="4" id="KW-0472">Membrane</keyword>
<name>A0A7V5XYT4_UNCW3</name>
<keyword evidence="4" id="KW-1133">Transmembrane helix</keyword>
<dbReference type="PANTHER" id="PTHR30024:SF47">
    <property type="entry name" value="TAURINE-BINDING PERIPLASMIC PROTEIN"/>
    <property type="match status" value="1"/>
</dbReference>
<reference evidence="5" key="1">
    <citation type="journal article" date="2020" name="mSystems">
        <title>Genome- and Community-Level Interaction Insights into Carbon Utilization and Element Cycling Functions of Hydrothermarchaeota in Hydrothermal Sediment.</title>
        <authorList>
            <person name="Zhou Z."/>
            <person name="Liu Y."/>
            <person name="Xu W."/>
            <person name="Pan J."/>
            <person name="Luo Z.H."/>
            <person name="Li M."/>
        </authorList>
    </citation>
    <scope>NUCLEOTIDE SEQUENCE [LARGE SCALE GENOMIC DNA]</scope>
    <source>
        <strain evidence="5">SpSt-791</strain>
    </source>
</reference>
<dbReference type="PANTHER" id="PTHR30024">
    <property type="entry name" value="ALIPHATIC SULFONATES-BINDING PROTEIN-RELATED"/>
    <property type="match status" value="1"/>
</dbReference>
<evidence type="ECO:0000256" key="2">
    <source>
        <dbReference type="ARBA" id="ARBA00010742"/>
    </source>
</evidence>
<evidence type="ECO:0000313" key="5">
    <source>
        <dbReference type="EMBL" id="HHR48027.1"/>
    </source>
</evidence>
<dbReference type="GO" id="GO:0042597">
    <property type="term" value="C:periplasmic space"/>
    <property type="evidence" value="ECO:0007669"/>
    <property type="project" value="UniProtKB-SubCell"/>
</dbReference>
<feature type="transmembrane region" description="Helical" evidence="4">
    <location>
        <begin position="7"/>
        <end position="25"/>
    </location>
</feature>
<dbReference type="SUPFAM" id="SSF53850">
    <property type="entry name" value="Periplasmic binding protein-like II"/>
    <property type="match status" value="1"/>
</dbReference>
<organism evidence="5">
    <name type="scientific">candidate division WOR-3 bacterium</name>
    <dbReference type="NCBI Taxonomy" id="2052148"/>
    <lineage>
        <taxon>Bacteria</taxon>
        <taxon>Bacteria division WOR-3</taxon>
    </lineage>
</organism>
<comment type="similarity">
    <text evidence="2">Belongs to the bacterial solute-binding protein SsuA/TauA family.</text>
</comment>
<evidence type="ECO:0000256" key="4">
    <source>
        <dbReference type="SAM" id="Phobius"/>
    </source>
</evidence>
<keyword evidence="3" id="KW-0732">Signal</keyword>
<protein>
    <submittedName>
        <fullName evidence="5">ABC transporter substrate-binding protein</fullName>
    </submittedName>
</protein>
<dbReference type="Gene3D" id="3.40.190.10">
    <property type="entry name" value="Periplasmic binding protein-like II"/>
    <property type="match status" value="1"/>
</dbReference>
<evidence type="ECO:0000256" key="1">
    <source>
        <dbReference type="ARBA" id="ARBA00004418"/>
    </source>
</evidence>